<dbReference type="SUPFAM" id="SSF52540">
    <property type="entry name" value="P-loop containing nucleoside triphosphate hydrolases"/>
    <property type="match status" value="1"/>
</dbReference>
<dbReference type="Proteomes" id="UP000535509">
    <property type="component" value="Unassembled WGS sequence"/>
</dbReference>
<keyword evidence="12" id="KW-0482">Metalloprotease</keyword>
<evidence type="ECO:0000259" key="15">
    <source>
        <dbReference type="SMART" id="SM00382"/>
    </source>
</evidence>
<dbReference type="FunFam" id="3.40.50.300:FF:000001">
    <property type="entry name" value="ATP-dependent zinc metalloprotease FtsH"/>
    <property type="match status" value="1"/>
</dbReference>
<keyword evidence="10 14" id="KW-0067">ATP-binding</keyword>
<dbReference type="GO" id="GO:0006508">
    <property type="term" value="P:proteolysis"/>
    <property type="evidence" value="ECO:0007669"/>
    <property type="project" value="UniProtKB-KW"/>
</dbReference>
<evidence type="ECO:0000256" key="8">
    <source>
        <dbReference type="ARBA" id="ARBA00022801"/>
    </source>
</evidence>
<keyword evidence="4" id="KW-0645">Protease</keyword>
<evidence type="ECO:0000256" key="12">
    <source>
        <dbReference type="ARBA" id="ARBA00023049"/>
    </source>
</evidence>
<dbReference type="GO" id="GO:0005524">
    <property type="term" value="F:ATP binding"/>
    <property type="evidence" value="ECO:0007669"/>
    <property type="project" value="UniProtKB-KW"/>
</dbReference>
<sequence>MKIMRKFEFNLNKKIWVIAAGTILIVLLGVVFFRNIPKYISLMQYDNFLQSNSIQSAVIDGEKIVIKAGSQNYYVVKDSINLNELGQKVPLKVSSDYSILENLLLIIIFLVMFVFGLKYFKKANLNYKKSSTTDTNDLNQIVSSDVAPAISNVMFKDVAGINDVKLELMEIVDFLKNPKAYQELSIKMPKGVLMVGPPGVGKTLIAKAVAGEANVPFFYQSGASFVQIYVGMGAKRVRELFSKAKAYAPSIIFIDEIDAVGKARGGGRNDEREATLNQLLTEMDGFTDNSGVIVIAATNKIEMIDEALLRSGRFDRRIFLSLPDCKDRMAILKSYLKDKKHEVDIDTVAKNTTGFSGAGLATLVNEAAINALRNHRVIIQNDDFKAVENRVLYGKKKIYSLSQSEKEIQALYQGAKALSAEWFGIDFDKISLLEDRFLSQDGFLESKTMILSRIKVYLAGSVALKIYKNELYTNSSNDILNARELAKKLVIDYAMTGNLMATNNDIKDILDECLNETAELIKGIQKELFALSSYLVDNESVDRETIKDMIRKIHES</sequence>
<dbReference type="OMA" id="AKICVGF"/>
<evidence type="ECO:0000256" key="6">
    <source>
        <dbReference type="ARBA" id="ARBA00022723"/>
    </source>
</evidence>
<keyword evidence="13" id="KW-0472">Membrane</keyword>
<dbReference type="RefSeq" id="WP_002849355.1">
    <property type="nucleotide sequence ID" value="NZ_AACCWO020000013.1"/>
</dbReference>
<comment type="similarity">
    <text evidence="3">In the C-terminal section; belongs to the peptidase M41 family.</text>
</comment>
<feature type="domain" description="AAA+ ATPase" evidence="15">
    <location>
        <begin position="188"/>
        <end position="324"/>
    </location>
</feature>
<dbReference type="SMART" id="SM00382">
    <property type="entry name" value="AAA"/>
    <property type="match status" value="1"/>
</dbReference>
<evidence type="ECO:0000256" key="2">
    <source>
        <dbReference type="ARBA" id="ARBA00004370"/>
    </source>
</evidence>
<keyword evidence="11" id="KW-1133">Transmembrane helix</keyword>
<dbReference type="InterPro" id="IPR003959">
    <property type="entry name" value="ATPase_AAA_core"/>
</dbReference>
<evidence type="ECO:0000313" key="17">
    <source>
        <dbReference type="Proteomes" id="UP000535509"/>
    </source>
</evidence>
<dbReference type="InterPro" id="IPR011546">
    <property type="entry name" value="Pept_M41_FtsH_extracell"/>
</dbReference>
<keyword evidence="5" id="KW-0812">Transmembrane</keyword>
<comment type="caution">
    <text evidence="16">The sequence shown here is derived from an EMBL/GenBank/DDBJ whole genome shotgun (WGS) entry which is preliminary data.</text>
</comment>
<organism evidence="16 17">
    <name type="scientific">Campylobacter fetus</name>
    <dbReference type="NCBI Taxonomy" id="196"/>
    <lineage>
        <taxon>Bacteria</taxon>
        <taxon>Pseudomonadati</taxon>
        <taxon>Campylobacterota</taxon>
        <taxon>Epsilonproteobacteria</taxon>
        <taxon>Campylobacterales</taxon>
        <taxon>Campylobacteraceae</taxon>
        <taxon>Campylobacter</taxon>
    </lineage>
</organism>
<dbReference type="GO" id="GO:0008270">
    <property type="term" value="F:zinc ion binding"/>
    <property type="evidence" value="ECO:0007669"/>
    <property type="project" value="InterPro"/>
</dbReference>
<dbReference type="InterPro" id="IPR041569">
    <property type="entry name" value="AAA_lid_3"/>
</dbReference>
<evidence type="ECO:0000256" key="1">
    <source>
        <dbReference type="ARBA" id="ARBA00001947"/>
    </source>
</evidence>
<dbReference type="PANTHER" id="PTHR23076">
    <property type="entry name" value="METALLOPROTEASE M41 FTSH"/>
    <property type="match status" value="1"/>
</dbReference>
<keyword evidence="6" id="KW-0479">Metal-binding</keyword>
<dbReference type="PROSITE" id="PS00674">
    <property type="entry name" value="AAA"/>
    <property type="match status" value="1"/>
</dbReference>
<dbReference type="Pfam" id="PF06480">
    <property type="entry name" value="FtsH_ext"/>
    <property type="match status" value="1"/>
</dbReference>
<keyword evidence="8" id="KW-0378">Hydrolase</keyword>
<dbReference type="GeneID" id="61064694"/>
<dbReference type="InterPro" id="IPR027417">
    <property type="entry name" value="P-loop_NTPase"/>
</dbReference>
<keyword evidence="7 14" id="KW-0547">Nucleotide-binding</keyword>
<proteinExistence type="inferred from homology"/>
<accession>A0A5L8K432</accession>
<name>A0A5L8K432_CAMFE</name>
<evidence type="ECO:0000256" key="4">
    <source>
        <dbReference type="ARBA" id="ARBA00022670"/>
    </source>
</evidence>
<dbReference type="Gene3D" id="1.10.8.60">
    <property type="match status" value="1"/>
</dbReference>
<evidence type="ECO:0000256" key="14">
    <source>
        <dbReference type="RuleBase" id="RU003651"/>
    </source>
</evidence>
<dbReference type="SUPFAM" id="SSF140990">
    <property type="entry name" value="FtsH protease domain-like"/>
    <property type="match status" value="1"/>
</dbReference>
<dbReference type="PANTHER" id="PTHR23076:SF97">
    <property type="entry name" value="ATP-DEPENDENT ZINC METALLOPROTEASE YME1L1"/>
    <property type="match status" value="1"/>
</dbReference>
<protein>
    <submittedName>
        <fullName evidence="16">AAA family ATPase</fullName>
    </submittedName>
</protein>
<dbReference type="GO" id="GO:0030163">
    <property type="term" value="P:protein catabolic process"/>
    <property type="evidence" value="ECO:0007669"/>
    <property type="project" value="TreeGrafter"/>
</dbReference>
<dbReference type="InterPro" id="IPR003960">
    <property type="entry name" value="ATPase_AAA_CS"/>
</dbReference>
<comment type="similarity">
    <text evidence="14">Belongs to the AAA ATPase family.</text>
</comment>
<evidence type="ECO:0000256" key="10">
    <source>
        <dbReference type="ARBA" id="ARBA00022840"/>
    </source>
</evidence>
<dbReference type="CDD" id="cd19501">
    <property type="entry name" value="RecA-like_FtsH"/>
    <property type="match status" value="1"/>
</dbReference>
<dbReference type="Pfam" id="PF00004">
    <property type="entry name" value="AAA"/>
    <property type="match status" value="1"/>
</dbReference>
<dbReference type="InterPro" id="IPR037219">
    <property type="entry name" value="Peptidase_M41-like"/>
</dbReference>
<dbReference type="InterPro" id="IPR003593">
    <property type="entry name" value="AAA+_ATPase"/>
</dbReference>
<keyword evidence="9" id="KW-0862">Zinc</keyword>
<dbReference type="GO" id="GO:0005886">
    <property type="term" value="C:plasma membrane"/>
    <property type="evidence" value="ECO:0007669"/>
    <property type="project" value="TreeGrafter"/>
</dbReference>
<evidence type="ECO:0000313" key="16">
    <source>
        <dbReference type="EMBL" id="EAI8859800.1"/>
    </source>
</evidence>
<comment type="cofactor">
    <cofactor evidence="1">
        <name>Zn(2+)</name>
        <dbReference type="ChEBI" id="CHEBI:29105"/>
    </cofactor>
</comment>
<keyword evidence="17" id="KW-1185">Reference proteome</keyword>
<evidence type="ECO:0000256" key="7">
    <source>
        <dbReference type="ARBA" id="ARBA00022741"/>
    </source>
</evidence>
<dbReference type="EMBL" id="AABTCC010000029">
    <property type="protein sequence ID" value="EAI8859800.1"/>
    <property type="molecule type" value="Genomic_DNA"/>
</dbReference>
<dbReference type="Gene3D" id="1.20.58.760">
    <property type="entry name" value="Peptidase M41"/>
    <property type="match status" value="1"/>
</dbReference>
<dbReference type="Pfam" id="PF17862">
    <property type="entry name" value="AAA_lid_3"/>
    <property type="match status" value="1"/>
</dbReference>
<dbReference type="GO" id="GO:0004176">
    <property type="term" value="F:ATP-dependent peptidase activity"/>
    <property type="evidence" value="ECO:0007669"/>
    <property type="project" value="InterPro"/>
</dbReference>
<evidence type="ECO:0000256" key="5">
    <source>
        <dbReference type="ARBA" id="ARBA00022692"/>
    </source>
</evidence>
<dbReference type="Gene3D" id="3.40.50.300">
    <property type="entry name" value="P-loop containing nucleotide triphosphate hydrolases"/>
    <property type="match status" value="1"/>
</dbReference>
<evidence type="ECO:0000256" key="13">
    <source>
        <dbReference type="ARBA" id="ARBA00023136"/>
    </source>
</evidence>
<comment type="subcellular location">
    <subcellularLocation>
        <location evidence="2">Membrane</location>
    </subcellularLocation>
</comment>
<evidence type="ECO:0000256" key="11">
    <source>
        <dbReference type="ARBA" id="ARBA00022989"/>
    </source>
</evidence>
<dbReference type="GO" id="GO:0016887">
    <property type="term" value="F:ATP hydrolysis activity"/>
    <property type="evidence" value="ECO:0007669"/>
    <property type="project" value="InterPro"/>
</dbReference>
<gene>
    <name evidence="16" type="ORF">CX802_08165</name>
</gene>
<evidence type="ECO:0000256" key="9">
    <source>
        <dbReference type="ARBA" id="ARBA00022833"/>
    </source>
</evidence>
<evidence type="ECO:0000256" key="3">
    <source>
        <dbReference type="ARBA" id="ARBA00010044"/>
    </source>
</evidence>
<reference evidence="16 17" key="1">
    <citation type="submission" date="2018-06" db="EMBL/GenBank/DDBJ databases">
        <authorList>
            <consortium name="PulseNet: The National Subtyping Network for Foodborne Disease Surveillance"/>
            <person name="Tarr C.L."/>
            <person name="Trees E."/>
            <person name="Katz L.S."/>
            <person name="Carleton-Romer H.A."/>
            <person name="Stroika S."/>
            <person name="Kucerova Z."/>
            <person name="Roache K.F."/>
            <person name="Sabol A.L."/>
            <person name="Besser J."/>
            <person name="Gerner-Smidt P."/>
        </authorList>
    </citation>
    <scope>NUCLEOTIDE SEQUENCE [LARGE SCALE GENOMIC DNA]</scope>
    <source>
        <strain evidence="16 17">PNUSAC001503</strain>
    </source>
</reference>
<dbReference type="AlphaFoldDB" id="A0A5L8K432"/>
<dbReference type="GO" id="GO:0004222">
    <property type="term" value="F:metalloendopeptidase activity"/>
    <property type="evidence" value="ECO:0007669"/>
    <property type="project" value="InterPro"/>
</dbReference>